<accession>A0A1H9LAQ2</accession>
<evidence type="ECO:0000313" key="2">
    <source>
        <dbReference type="Proteomes" id="UP000199021"/>
    </source>
</evidence>
<dbReference type="OrthoDB" id="1466422at2"/>
<sequence length="194" mass="21886">MRTLFSLLFLVLAFVLGFLLYKSIEEPINFNNQRAIRDAAVSEKLEMVRSAQELYRDITGEFAPRFDTLKQVLTEGELLSIRVVGDPDDPNFTGEIQYDTTRIPALDTIGGLGIVLEDLEKVPFTDGKVEFDIDAKVIEYQSTNVPVVQVGVRKSAYMGTYGDARFQRYDQNYDPNVPMSFGDLNKPTLAGTWQ</sequence>
<dbReference type="RefSeq" id="WP_090171522.1">
    <property type="nucleotide sequence ID" value="NZ_FOFB01000023.1"/>
</dbReference>
<protein>
    <submittedName>
        <fullName evidence="1">Uncharacterized protein</fullName>
    </submittedName>
</protein>
<gene>
    <name evidence="1" type="ORF">SAMN05444359_12376</name>
</gene>
<dbReference type="Proteomes" id="UP000199021">
    <property type="component" value="Unassembled WGS sequence"/>
</dbReference>
<evidence type="ECO:0000313" key="1">
    <source>
        <dbReference type="EMBL" id="SER08440.1"/>
    </source>
</evidence>
<reference evidence="2" key="1">
    <citation type="submission" date="2016-10" db="EMBL/GenBank/DDBJ databases">
        <authorList>
            <person name="Varghese N."/>
            <person name="Submissions S."/>
        </authorList>
    </citation>
    <scope>NUCLEOTIDE SEQUENCE [LARGE SCALE GENOMIC DNA]</scope>
    <source>
        <strain evidence="2">DSM 24740</strain>
    </source>
</reference>
<organism evidence="1 2">
    <name type="scientific">Neolewinella agarilytica</name>
    <dbReference type="NCBI Taxonomy" id="478744"/>
    <lineage>
        <taxon>Bacteria</taxon>
        <taxon>Pseudomonadati</taxon>
        <taxon>Bacteroidota</taxon>
        <taxon>Saprospiria</taxon>
        <taxon>Saprospirales</taxon>
        <taxon>Lewinellaceae</taxon>
        <taxon>Neolewinella</taxon>
    </lineage>
</organism>
<dbReference type="InParanoid" id="A0A1H9LAQ2"/>
<proteinExistence type="predicted"/>
<dbReference type="EMBL" id="FOFB01000023">
    <property type="protein sequence ID" value="SER08440.1"/>
    <property type="molecule type" value="Genomic_DNA"/>
</dbReference>
<name>A0A1H9LAQ2_9BACT</name>
<keyword evidence="2" id="KW-1185">Reference proteome</keyword>
<dbReference type="AlphaFoldDB" id="A0A1H9LAQ2"/>
<dbReference type="STRING" id="478744.SAMN05444359_12376"/>